<dbReference type="InterPro" id="IPR006140">
    <property type="entry name" value="D-isomer_DH_NAD-bd"/>
</dbReference>
<dbReference type="Gene3D" id="3.40.50.720">
    <property type="entry name" value="NAD(P)-binding Rossmann-like Domain"/>
    <property type="match status" value="2"/>
</dbReference>
<reference evidence="4 5" key="1">
    <citation type="journal article" date="2019" name="Int. J. Syst. Evol. Microbiol.">
        <title>The Global Catalogue of Microorganisms (GCM) 10K type strain sequencing project: providing services to taxonomists for standard genome sequencing and annotation.</title>
        <authorList>
            <consortium name="The Broad Institute Genomics Platform"/>
            <consortium name="The Broad Institute Genome Sequencing Center for Infectious Disease"/>
            <person name="Wu L."/>
            <person name="Ma J."/>
        </authorList>
    </citation>
    <scope>NUCLEOTIDE SEQUENCE [LARGE SCALE GENOMIC DNA]</scope>
    <source>
        <strain evidence="4 5">CGMCC 1.16026</strain>
    </source>
</reference>
<evidence type="ECO:0000256" key="1">
    <source>
        <dbReference type="ARBA" id="ARBA00023002"/>
    </source>
</evidence>
<keyword evidence="5" id="KW-1185">Reference proteome</keyword>
<dbReference type="AlphaFoldDB" id="A0ABD5QT11"/>
<dbReference type="EMBL" id="JBHSKV010000010">
    <property type="protein sequence ID" value="MFC5134686.1"/>
    <property type="molecule type" value="Genomic_DNA"/>
</dbReference>
<evidence type="ECO:0000313" key="4">
    <source>
        <dbReference type="EMBL" id="MFC5134686.1"/>
    </source>
</evidence>
<gene>
    <name evidence="4" type="ORF">ACFPJA_08120</name>
</gene>
<keyword evidence="1" id="KW-0560">Oxidoreductase</keyword>
<evidence type="ECO:0000256" key="2">
    <source>
        <dbReference type="ARBA" id="ARBA00023027"/>
    </source>
</evidence>
<dbReference type="InterPro" id="IPR036291">
    <property type="entry name" value="NAD(P)-bd_dom_sf"/>
</dbReference>
<dbReference type="PANTHER" id="PTHR43333">
    <property type="entry name" value="2-HACID_DH_C DOMAIN-CONTAINING PROTEIN"/>
    <property type="match status" value="1"/>
</dbReference>
<name>A0ABD5QT11_9EURY</name>
<organism evidence="4 5">
    <name type="scientific">Halorubrum glutamatedens</name>
    <dbReference type="NCBI Taxonomy" id="2707018"/>
    <lineage>
        <taxon>Archaea</taxon>
        <taxon>Methanobacteriati</taxon>
        <taxon>Methanobacteriota</taxon>
        <taxon>Stenosarchaea group</taxon>
        <taxon>Halobacteria</taxon>
        <taxon>Halobacteriales</taxon>
        <taxon>Haloferacaceae</taxon>
        <taxon>Halorubrum</taxon>
    </lineage>
</organism>
<dbReference type="SUPFAM" id="SSF51735">
    <property type="entry name" value="NAD(P)-binding Rossmann-fold domains"/>
    <property type="match status" value="1"/>
</dbReference>
<proteinExistence type="predicted"/>
<keyword evidence="2" id="KW-0520">NAD</keyword>
<protein>
    <submittedName>
        <fullName evidence="4">D-2-hydroxyacid dehydrogenase</fullName>
    </submittedName>
</protein>
<dbReference type="CDD" id="cd05300">
    <property type="entry name" value="2-Hacid_dh_1"/>
    <property type="match status" value="1"/>
</dbReference>
<dbReference type="Pfam" id="PF02826">
    <property type="entry name" value="2-Hacid_dh_C"/>
    <property type="match status" value="1"/>
</dbReference>
<feature type="domain" description="D-isomer specific 2-hydroxyacid dehydrogenase NAD-binding" evidence="3">
    <location>
        <begin position="103"/>
        <end position="282"/>
    </location>
</feature>
<dbReference type="PANTHER" id="PTHR43333:SF1">
    <property type="entry name" value="D-ISOMER SPECIFIC 2-HYDROXYACID DEHYDROGENASE NAD-BINDING DOMAIN-CONTAINING PROTEIN"/>
    <property type="match status" value="1"/>
</dbReference>
<dbReference type="SUPFAM" id="SSF52283">
    <property type="entry name" value="Formate/glycerate dehydrogenase catalytic domain-like"/>
    <property type="match status" value="1"/>
</dbReference>
<accession>A0ABD5QT11</accession>
<evidence type="ECO:0000313" key="5">
    <source>
        <dbReference type="Proteomes" id="UP001596145"/>
    </source>
</evidence>
<evidence type="ECO:0000259" key="3">
    <source>
        <dbReference type="Pfam" id="PF02826"/>
    </source>
</evidence>
<dbReference type="Proteomes" id="UP001596145">
    <property type="component" value="Unassembled WGS sequence"/>
</dbReference>
<dbReference type="PROSITE" id="PS00671">
    <property type="entry name" value="D_2_HYDROXYACID_DH_3"/>
    <property type="match status" value="1"/>
</dbReference>
<dbReference type="RefSeq" id="WP_122106211.1">
    <property type="nucleotide sequence ID" value="NZ_JBHSKV010000010.1"/>
</dbReference>
<dbReference type="InterPro" id="IPR029753">
    <property type="entry name" value="D-isomer_DH_CS"/>
</dbReference>
<comment type="caution">
    <text evidence="4">The sequence shown here is derived from an EMBL/GenBank/DDBJ whole genome shotgun (WGS) entry which is preliminary data.</text>
</comment>
<sequence>MTTVVVRHDLPIHETLEGTRDGLTVRTARDTEETKARLVDADALVINPASWDDALLDALDEGDWVQATSTGYAAFPVEAFRERGITFTNATGNYGSPVADHVFALALGLARGLPTFLDEQRERNWDRTKGGELIDLDGRTLTVVGMGDIGESVARRGLGFGMDVYGTKRTPDEYDGVLPADRVLEPSALDRAIGETEVLALTVPLTEETRHLVDRSTFETLPDTAFLINVARGPVVDQEALIEALETGRIAGAGLDVFDPEPLPESSPLWDLDNAIITPHVGGRSRDFVDRFVDLFLHNFDRRRDGDGELRNRIA</sequence>
<dbReference type="GO" id="GO:0016491">
    <property type="term" value="F:oxidoreductase activity"/>
    <property type="evidence" value="ECO:0007669"/>
    <property type="project" value="UniProtKB-KW"/>
</dbReference>